<accession>A0ABR0GBG7</accession>
<dbReference type="RefSeq" id="XP_062742053.1">
    <property type="nucleotide sequence ID" value="XM_062890912.1"/>
</dbReference>
<proteinExistence type="predicted"/>
<dbReference type="GeneID" id="87910819"/>
<keyword evidence="3" id="KW-1185">Reference proteome</keyword>
<dbReference type="EMBL" id="JAFFHA010000007">
    <property type="protein sequence ID" value="KAK4653078.1"/>
    <property type="molecule type" value="Genomic_DNA"/>
</dbReference>
<name>A0ABR0GBG7_9PEZI</name>
<feature type="region of interest" description="Disordered" evidence="1">
    <location>
        <begin position="292"/>
        <end position="314"/>
    </location>
</feature>
<reference evidence="2 3" key="1">
    <citation type="journal article" date="2023" name="bioRxiv">
        <title>High-quality genome assemblies of four members of thePodospora anserinaspecies complex.</title>
        <authorList>
            <person name="Ament-Velasquez S.L."/>
            <person name="Vogan A.A."/>
            <person name="Wallerman O."/>
            <person name="Hartmann F."/>
            <person name="Gautier V."/>
            <person name="Silar P."/>
            <person name="Giraud T."/>
            <person name="Johannesson H."/>
        </authorList>
    </citation>
    <scope>NUCLEOTIDE SEQUENCE [LARGE SCALE GENOMIC DNA]</scope>
    <source>
        <strain evidence="2 3">CBS 415.72m</strain>
    </source>
</reference>
<dbReference type="Proteomes" id="UP001323405">
    <property type="component" value="Unassembled WGS sequence"/>
</dbReference>
<evidence type="ECO:0000256" key="1">
    <source>
        <dbReference type="SAM" id="MobiDB-lite"/>
    </source>
</evidence>
<comment type="caution">
    <text evidence="2">The sequence shown here is derived from an EMBL/GenBank/DDBJ whole genome shotgun (WGS) entry which is preliminary data.</text>
</comment>
<gene>
    <name evidence="2" type="ORF">QC762_504852</name>
</gene>
<evidence type="ECO:0000313" key="2">
    <source>
        <dbReference type="EMBL" id="KAK4653078.1"/>
    </source>
</evidence>
<sequence>MPSKKAFSFRATFELDYFPSLKTPHHSHDRVSMKYSLSGSGLLAAVTSLFGGVTASPDDPLPPSVPRPADDPKVQSFPSWNPVHSGHHINLTRVRHVHRCLQDWCDDRYLIWELGGKAICKTDHPDGENVVGWLCNLGYYQKACSAAMLNQAAKKMIEGMDDYRAPSPAGHIYYMPERSQSFVFGWDTYCNGSPSCGGHRDPTIVCENQINHYRHRPSPKPAQFVSIANAYGSVRHEGYHVEEDVESEQGQNSNCTEEEEFEKFKKDQAMKDISIAEQIIRKKFWPHTQKGIPLEGASEENIYHNPEHHRNGGR</sequence>
<evidence type="ECO:0000313" key="3">
    <source>
        <dbReference type="Proteomes" id="UP001323405"/>
    </source>
</evidence>
<organism evidence="2 3">
    <name type="scientific">Podospora pseudocomata</name>
    <dbReference type="NCBI Taxonomy" id="2093779"/>
    <lineage>
        <taxon>Eukaryota</taxon>
        <taxon>Fungi</taxon>
        <taxon>Dikarya</taxon>
        <taxon>Ascomycota</taxon>
        <taxon>Pezizomycotina</taxon>
        <taxon>Sordariomycetes</taxon>
        <taxon>Sordariomycetidae</taxon>
        <taxon>Sordariales</taxon>
        <taxon>Podosporaceae</taxon>
        <taxon>Podospora</taxon>
    </lineage>
</organism>
<protein>
    <submittedName>
        <fullName evidence="2">Uncharacterized protein</fullName>
    </submittedName>
</protein>
<feature type="compositionally biased region" description="Basic and acidic residues" evidence="1">
    <location>
        <begin position="301"/>
        <end position="314"/>
    </location>
</feature>